<gene>
    <name evidence="1" type="ORF">GKC30_08500</name>
</gene>
<comment type="caution">
    <text evidence="1">The sequence shown here is derived from an EMBL/GenBank/DDBJ whole genome shotgun (WGS) entry which is preliminary data.</text>
</comment>
<dbReference type="Proteomes" id="UP000461162">
    <property type="component" value="Unassembled WGS sequence"/>
</dbReference>
<keyword evidence="2" id="KW-1185">Reference proteome</keyword>
<evidence type="ECO:0000313" key="2">
    <source>
        <dbReference type="Proteomes" id="UP000461162"/>
    </source>
</evidence>
<dbReference type="RefSeq" id="WP_155934070.1">
    <property type="nucleotide sequence ID" value="NZ_WODC01000005.1"/>
</dbReference>
<protein>
    <submittedName>
        <fullName evidence="1">Uncharacterized protein</fullName>
    </submittedName>
</protein>
<sequence length="204" mass="22341">MDKYYVNFDNATDRTWSMAVYQTLPNSIGLDSVAWKLTTVPKSGSSGVFWEVNYNVSLAAYRQDTPLGVYYASQTLDAHLGFEWDIVYKDGVQQLELVDALDSTQADHIVINNKSGLEANPGIGMSGMGSVFKRNVLSNASAQFKVTPIYWVGLFRDVVIGEVISSNVEVGPFKLGFAEGSNVATITAIRQGDAIECSTAYSRR</sequence>
<proteinExistence type="predicted"/>
<accession>A0A7K1KP47</accession>
<dbReference type="EMBL" id="WODC01000005">
    <property type="protein sequence ID" value="MUM77671.1"/>
    <property type="molecule type" value="Genomic_DNA"/>
</dbReference>
<organism evidence="1 2">
    <name type="scientific">Pseudodesulfovibrio alkaliphilus</name>
    <dbReference type="NCBI Taxonomy" id="2661613"/>
    <lineage>
        <taxon>Bacteria</taxon>
        <taxon>Pseudomonadati</taxon>
        <taxon>Thermodesulfobacteriota</taxon>
        <taxon>Desulfovibrionia</taxon>
        <taxon>Desulfovibrionales</taxon>
        <taxon>Desulfovibrionaceae</taxon>
    </lineage>
</organism>
<name>A0A7K1KP47_9BACT</name>
<evidence type="ECO:0000313" key="1">
    <source>
        <dbReference type="EMBL" id="MUM77671.1"/>
    </source>
</evidence>
<dbReference type="AlphaFoldDB" id="A0A7K1KP47"/>
<reference evidence="1 2" key="1">
    <citation type="submission" date="2019-11" db="EMBL/GenBank/DDBJ databases">
        <title>Pseudodesulfovibrio alkaliphilus, sp. nov., an alkaliphilic sulfate-reducing bacteria from mud volcano of Taman peninsula, Russia.</title>
        <authorList>
            <person name="Frolova A."/>
            <person name="Merkel A.Y."/>
            <person name="Slobodkin A.I."/>
        </authorList>
    </citation>
    <scope>NUCLEOTIDE SEQUENCE [LARGE SCALE GENOMIC DNA]</scope>
    <source>
        <strain evidence="1 2">F-1</strain>
    </source>
</reference>